<reference evidence="1" key="1">
    <citation type="submission" date="2018-01" db="EMBL/GenBank/DDBJ databases">
        <title>An insight into the sialome of Amazonian anophelines.</title>
        <authorList>
            <person name="Ribeiro J.M."/>
            <person name="Scarpassa V."/>
            <person name="Calvo E."/>
        </authorList>
    </citation>
    <scope>NUCLEOTIDE SEQUENCE</scope>
</reference>
<name>A0A2M4DCT0_ANODA</name>
<protein>
    <submittedName>
        <fullName evidence="1">Putative secreted protein</fullName>
    </submittedName>
</protein>
<accession>A0A2M4DCT0</accession>
<organism evidence="1">
    <name type="scientific">Anopheles darlingi</name>
    <name type="common">Mosquito</name>
    <dbReference type="NCBI Taxonomy" id="43151"/>
    <lineage>
        <taxon>Eukaryota</taxon>
        <taxon>Metazoa</taxon>
        <taxon>Ecdysozoa</taxon>
        <taxon>Arthropoda</taxon>
        <taxon>Hexapoda</taxon>
        <taxon>Insecta</taxon>
        <taxon>Pterygota</taxon>
        <taxon>Neoptera</taxon>
        <taxon>Endopterygota</taxon>
        <taxon>Diptera</taxon>
        <taxon>Nematocera</taxon>
        <taxon>Culicoidea</taxon>
        <taxon>Culicidae</taxon>
        <taxon>Anophelinae</taxon>
        <taxon>Anopheles</taxon>
    </lineage>
</organism>
<evidence type="ECO:0000313" key="1">
    <source>
        <dbReference type="EMBL" id="MBW75400.1"/>
    </source>
</evidence>
<dbReference type="EMBL" id="GGFL01011222">
    <property type="protein sequence ID" value="MBW75400.1"/>
    <property type="molecule type" value="Transcribed_RNA"/>
</dbReference>
<proteinExistence type="predicted"/>
<sequence length="76" mass="8370">MLIFRPPLGLFAQCLWFTNSATTPRVASIRPQFTIYANRQSPCCSALVFDRPRSLQMDISGAIFTSSSRSVGGNVN</sequence>
<dbReference type="AlphaFoldDB" id="A0A2M4DCT0"/>